<dbReference type="SUPFAM" id="SSF56563">
    <property type="entry name" value="Major capsid protein gp5"/>
    <property type="match status" value="1"/>
</dbReference>
<dbReference type="Pfam" id="PF05065">
    <property type="entry name" value="Phage_capsid"/>
    <property type="match status" value="1"/>
</dbReference>
<dbReference type="InterPro" id="IPR024455">
    <property type="entry name" value="Phage_capsid"/>
</dbReference>
<protein>
    <submittedName>
        <fullName evidence="3">Phage major capsid protein</fullName>
    </submittedName>
</protein>
<feature type="domain" description="Phage capsid-like C-terminal" evidence="2">
    <location>
        <begin position="37"/>
        <end position="300"/>
    </location>
</feature>
<gene>
    <name evidence="3" type="ORF">GX859_03370</name>
</gene>
<name>A0A7X6PMA6_9CORY</name>
<accession>A0A7X6PMA6</accession>
<evidence type="ECO:0000313" key="4">
    <source>
        <dbReference type="Proteomes" id="UP000557899"/>
    </source>
</evidence>
<dbReference type="NCBIfam" id="TIGR01554">
    <property type="entry name" value="major_cap_HK97"/>
    <property type="match status" value="1"/>
</dbReference>
<reference evidence="3 4" key="1">
    <citation type="journal article" date="2020" name="Biotechnol. Biofuels">
        <title>New insights from the biogas microbiome by comprehensive genome-resolved metagenomics of nearly 1600 species originating from multiple anaerobic digesters.</title>
        <authorList>
            <person name="Campanaro S."/>
            <person name="Treu L."/>
            <person name="Rodriguez-R L.M."/>
            <person name="Kovalovszki A."/>
            <person name="Ziels R.M."/>
            <person name="Maus I."/>
            <person name="Zhu X."/>
            <person name="Kougias P.G."/>
            <person name="Basile A."/>
            <person name="Luo G."/>
            <person name="Schluter A."/>
            <person name="Konstantinidis K.T."/>
            <person name="Angelidaki I."/>
        </authorList>
    </citation>
    <scope>NUCLEOTIDE SEQUENCE [LARGE SCALE GENOMIC DNA]</scope>
    <source>
        <strain evidence="3">AS15tlH2ME_198</strain>
    </source>
</reference>
<evidence type="ECO:0000313" key="3">
    <source>
        <dbReference type="EMBL" id="NLA55329.1"/>
    </source>
</evidence>
<dbReference type="Gene3D" id="3.30.2320.10">
    <property type="entry name" value="hypothetical protein PF0899 domain"/>
    <property type="match status" value="1"/>
</dbReference>
<comment type="caution">
    <text evidence="3">The sequence shown here is derived from an EMBL/GenBank/DDBJ whole genome shotgun (WGS) entry which is preliminary data.</text>
</comment>
<dbReference type="Proteomes" id="UP000557899">
    <property type="component" value="Unassembled WGS sequence"/>
</dbReference>
<evidence type="ECO:0000259" key="2">
    <source>
        <dbReference type="Pfam" id="PF05065"/>
    </source>
</evidence>
<dbReference type="AlphaFoldDB" id="A0A7X6PMA6"/>
<dbReference type="Gene3D" id="3.30.2400.10">
    <property type="entry name" value="Major capsid protein gp5"/>
    <property type="match status" value="1"/>
</dbReference>
<comment type="subcellular location">
    <subcellularLocation>
        <location evidence="1">Virion</location>
    </subcellularLocation>
</comment>
<evidence type="ECO:0000256" key="1">
    <source>
        <dbReference type="ARBA" id="ARBA00004328"/>
    </source>
</evidence>
<proteinExistence type="predicted"/>
<dbReference type="EMBL" id="JAAZHI010000076">
    <property type="protein sequence ID" value="NLA55329.1"/>
    <property type="molecule type" value="Genomic_DNA"/>
</dbReference>
<sequence length="308" mass="32242">MTIITTPGSIAAISPDSTAFHAFDVLGTSLINTVGTLVSDGELNDRAVIRIPHFGDPDELDFVAEGEEIPESTTGLKEITVGTKKLATLHSASNEALRSGAGRAQGLGSMISTHVLGSLRTSADAKVFGDALVTTVSGAKLHGLGMLAGVTTAELGDNLDVFTDAFLNVMAHGGAEEDISVVAHPTVWAHVTRLKETGVSNRPLLDAVSGTTVVPLPNTEAGLIGPQQVTARTIYGRPVFLSRHATLAGILVVDRKNIVTAAEPARVDVSEHAKFSRDSTDIRGTERIGWQVHNPARVTRITIPATAP</sequence>
<dbReference type="InterPro" id="IPR054612">
    <property type="entry name" value="Phage_capsid-like_C"/>
</dbReference>
<organism evidence="3 4">
    <name type="scientific">Corynebacterium humireducens</name>
    <dbReference type="NCBI Taxonomy" id="1223514"/>
    <lineage>
        <taxon>Bacteria</taxon>
        <taxon>Bacillati</taxon>
        <taxon>Actinomycetota</taxon>
        <taxon>Actinomycetes</taxon>
        <taxon>Mycobacteriales</taxon>
        <taxon>Corynebacteriaceae</taxon>
        <taxon>Corynebacterium</taxon>
    </lineage>
</organism>